<comment type="catalytic activity">
    <reaction evidence="1">
        <text>a 1,2-diacyl-sn-glycero-3-phosphocholine + H2O = a 1,2-diacyl-sn-glycero-3-phosphate + choline + H(+)</text>
        <dbReference type="Rhea" id="RHEA:14445"/>
        <dbReference type="ChEBI" id="CHEBI:15354"/>
        <dbReference type="ChEBI" id="CHEBI:15377"/>
        <dbReference type="ChEBI" id="CHEBI:15378"/>
        <dbReference type="ChEBI" id="CHEBI:57643"/>
        <dbReference type="ChEBI" id="CHEBI:58608"/>
        <dbReference type="EC" id="3.1.4.4"/>
    </reaction>
</comment>
<keyword evidence="5" id="KW-0442">Lipid degradation</keyword>
<dbReference type="PANTHER" id="PTHR43856:SF1">
    <property type="entry name" value="MITOCHONDRIAL CARDIOLIPIN HYDROLASE"/>
    <property type="match status" value="1"/>
</dbReference>
<dbReference type="SUPFAM" id="SSF56024">
    <property type="entry name" value="Phospholipase D/nuclease"/>
    <property type="match status" value="1"/>
</dbReference>
<sequence>MDFSALDQALREFALDGALDNDERFELRNLGGQSTAEQVRFMRNRAFAITREAITAEPAAALGMLRWLEQVVKTLDATSAGAVAASTACFSPGDACLRKLRELCRQAKASIDVCVFTIADDRLTEALLGAHARGVRVRIISDNDKRFDDGSDIARLAAAGIPLRLDRSICHMHHKFAVFEGGTIANGSFNWTRTASTSNFENLVVSADPYLVGVFTAQFERLWNEFEAVPSAAVT</sequence>
<protein>
    <recommendedName>
        <fullName evidence="3">phospholipase D</fullName>
        <ecNumber evidence="3">3.1.4.4</ecNumber>
    </recommendedName>
</protein>
<dbReference type="EC" id="3.1.4.4" evidence="3"/>
<keyword evidence="4" id="KW-0378">Hydrolase</keyword>
<name>A0A0A0EY35_9GAMM</name>
<accession>A0A0A0EY35</accession>
<gene>
    <name evidence="8" type="ORF">N800_05750</name>
</gene>
<keyword evidence="6" id="KW-0443">Lipid metabolism</keyword>
<evidence type="ECO:0000256" key="3">
    <source>
        <dbReference type="ARBA" id="ARBA00012027"/>
    </source>
</evidence>
<dbReference type="GO" id="GO:0016042">
    <property type="term" value="P:lipid catabolic process"/>
    <property type="evidence" value="ECO:0007669"/>
    <property type="project" value="UniProtKB-KW"/>
</dbReference>
<dbReference type="Pfam" id="PF13091">
    <property type="entry name" value="PLDc_2"/>
    <property type="match status" value="1"/>
</dbReference>
<evidence type="ECO:0000313" key="9">
    <source>
        <dbReference type="Proteomes" id="UP000029998"/>
    </source>
</evidence>
<comment type="similarity">
    <text evidence="2">Belongs to the phospholipase D family.</text>
</comment>
<evidence type="ECO:0000256" key="1">
    <source>
        <dbReference type="ARBA" id="ARBA00000798"/>
    </source>
</evidence>
<evidence type="ECO:0000256" key="4">
    <source>
        <dbReference type="ARBA" id="ARBA00022801"/>
    </source>
</evidence>
<dbReference type="AlphaFoldDB" id="A0A0A0EY35"/>
<evidence type="ECO:0000313" key="8">
    <source>
        <dbReference type="EMBL" id="KGM54077.1"/>
    </source>
</evidence>
<dbReference type="InterPro" id="IPR051406">
    <property type="entry name" value="PLD_domain"/>
</dbReference>
<proteinExistence type="inferred from homology"/>
<dbReference type="InterPro" id="IPR025202">
    <property type="entry name" value="PLD-like_dom"/>
</dbReference>
<dbReference type="OrthoDB" id="9762009at2"/>
<feature type="domain" description="Phospholipase D-like" evidence="7">
    <location>
        <begin position="102"/>
        <end position="223"/>
    </location>
</feature>
<dbReference type="GO" id="GO:0016891">
    <property type="term" value="F:RNA endonuclease activity producing 5'-phosphomonoesters, hydrolytic mechanism"/>
    <property type="evidence" value="ECO:0007669"/>
    <property type="project" value="TreeGrafter"/>
</dbReference>
<evidence type="ECO:0000256" key="5">
    <source>
        <dbReference type="ARBA" id="ARBA00022963"/>
    </source>
</evidence>
<reference evidence="8 9" key="1">
    <citation type="submission" date="2013-08" db="EMBL/GenBank/DDBJ databases">
        <title>Genome sequencing of Lysobacter.</title>
        <authorList>
            <person name="Zhang S."/>
            <person name="Wang G."/>
        </authorList>
    </citation>
    <scope>NUCLEOTIDE SEQUENCE [LARGE SCALE GENOMIC DNA]</scope>
    <source>
        <strain evidence="8 9">GH1-9</strain>
    </source>
</reference>
<dbReference type="EMBL" id="AVPU01000017">
    <property type="protein sequence ID" value="KGM54077.1"/>
    <property type="molecule type" value="Genomic_DNA"/>
</dbReference>
<dbReference type="CDD" id="cd09171">
    <property type="entry name" value="PLDc_vPLD6_like"/>
    <property type="match status" value="1"/>
</dbReference>
<dbReference type="RefSeq" id="WP_036138014.1">
    <property type="nucleotide sequence ID" value="NZ_AVPU01000017.1"/>
</dbReference>
<evidence type="ECO:0000256" key="2">
    <source>
        <dbReference type="ARBA" id="ARBA00008664"/>
    </source>
</evidence>
<dbReference type="PANTHER" id="PTHR43856">
    <property type="entry name" value="CARDIOLIPIN HYDROLASE"/>
    <property type="match status" value="1"/>
</dbReference>
<dbReference type="eggNOG" id="COG1502">
    <property type="taxonomic scope" value="Bacteria"/>
</dbReference>
<dbReference type="Gene3D" id="3.30.870.10">
    <property type="entry name" value="Endonuclease Chain A"/>
    <property type="match status" value="1"/>
</dbReference>
<dbReference type="Proteomes" id="UP000029998">
    <property type="component" value="Unassembled WGS sequence"/>
</dbReference>
<dbReference type="STRING" id="1385517.N800_05750"/>
<comment type="caution">
    <text evidence="8">The sequence shown here is derived from an EMBL/GenBank/DDBJ whole genome shotgun (WGS) entry which is preliminary data.</text>
</comment>
<keyword evidence="9" id="KW-1185">Reference proteome</keyword>
<evidence type="ECO:0000256" key="6">
    <source>
        <dbReference type="ARBA" id="ARBA00023098"/>
    </source>
</evidence>
<organism evidence="8 9">
    <name type="scientific">Lysobacter daejeonensis GH1-9</name>
    <dbReference type="NCBI Taxonomy" id="1385517"/>
    <lineage>
        <taxon>Bacteria</taxon>
        <taxon>Pseudomonadati</taxon>
        <taxon>Pseudomonadota</taxon>
        <taxon>Gammaproteobacteria</taxon>
        <taxon>Lysobacterales</taxon>
        <taxon>Lysobacteraceae</taxon>
        <taxon>Aerolutibacter</taxon>
    </lineage>
</organism>
<dbReference type="GO" id="GO:0004630">
    <property type="term" value="F:phospholipase D activity"/>
    <property type="evidence" value="ECO:0007669"/>
    <property type="project" value="UniProtKB-EC"/>
</dbReference>
<evidence type="ECO:0000259" key="7">
    <source>
        <dbReference type="Pfam" id="PF13091"/>
    </source>
</evidence>